<dbReference type="GO" id="GO:0032787">
    <property type="term" value="P:monocarboxylic acid metabolic process"/>
    <property type="evidence" value="ECO:0007669"/>
    <property type="project" value="UniProtKB-ARBA"/>
</dbReference>
<sequence length="250" mass="25408">MADQFTGKTVLVTGAGSGIGRAAAVALAAEGANVVVNDLDLEAAQVVVNQISDAGGTAVPSVGDVGRAEDVKGAVDTAVSEFGALHLAFNNAGISGPLGLLTEVDLEGYRRVIDVNLNSVFYGMYYEIPAMQQAGGGAIVNMSSILGLVGSSTAVPYVTAKHGVTGMTRAAALGYANQGIRINSVHPGYIDTPLLEALPGEVYTSLVGLHPAGRLGTADEVAHVVLFLLSDRAAFVTGAQYAVDGAYTTQ</sequence>
<reference evidence="3 4" key="1">
    <citation type="submission" date="2021-05" db="EMBL/GenBank/DDBJ databases">
        <title>Novel species in genus Arthrobacter.</title>
        <authorList>
            <person name="Zhang G."/>
        </authorList>
    </citation>
    <scope>NUCLEOTIDE SEQUENCE [LARGE SCALE GENOMIC DNA]</scope>
    <source>
        <strain evidence="4">zg-ZUI227</strain>
    </source>
</reference>
<dbReference type="InterPro" id="IPR050259">
    <property type="entry name" value="SDR"/>
</dbReference>
<dbReference type="Gene3D" id="3.40.50.720">
    <property type="entry name" value="NAD(P)-binding Rossmann-like Domain"/>
    <property type="match status" value="1"/>
</dbReference>
<dbReference type="FunFam" id="3.40.50.720:FF:000084">
    <property type="entry name" value="Short-chain dehydrogenase reductase"/>
    <property type="match status" value="1"/>
</dbReference>
<dbReference type="PANTHER" id="PTHR42879">
    <property type="entry name" value="3-OXOACYL-(ACYL-CARRIER-PROTEIN) REDUCTASE"/>
    <property type="match status" value="1"/>
</dbReference>
<dbReference type="SUPFAM" id="SSF51735">
    <property type="entry name" value="NAD(P)-binding Rossmann-fold domains"/>
    <property type="match status" value="1"/>
</dbReference>
<dbReference type="EMBL" id="CP076022">
    <property type="protein sequence ID" value="QWC10874.1"/>
    <property type="molecule type" value="Genomic_DNA"/>
</dbReference>
<dbReference type="PROSITE" id="PS00061">
    <property type="entry name" value="ADH_SHORT"/>
    <property type="match status" value="1"/>
</dbReference>
<dbReference type="KEGG" id="ajg:KKR91_04470"/>
<evidence type="ECO:0000256" key="2">
    <source>
        <dbReference type="ARBA" id="ARBA00023002"/>
    </source>
</evidence>
<dbReference type="PANTHER" id="PTHR42879:SF2">
    <property type="entry name" value="3-OXOACYL-[ACYL-CARRIER-PROTEIN] REDUCTASE FABG"/>
    <property type="match status" value="1"/>
</dbReference>
<dbReference type="PRINTS" id="PR00080">
    <property type="entry name" value="SDRFAMILY"/>
</dbReference>
<keyword evidence="2" id="KW-0560">Oxidoreductase</keyword>
<comment type="similarity">
    <text evidence="1">Belongs to the short-chain dehydrogenases/reductases (SDR) family.</text>
</comment>
<organism evidence="3 4">
    <name type="scientific">Arthrobacter jiangjiafuii</name>
    <dbReference type="NCBI Taxonomy" id="2817475"/>
    <lineage>
        <taxon>Bacteria</taxon>
        <taxon>Bacillati</taxon>
        <taxon>Actinomycetota</taxon>
        <taxon>Actinomycetes</taxon>
        <taxon>Micrococcales</taxon>
        <taxon>Micrococcaceae</taxon>
        <taxon>Arthrobacter</taxon>
    </lineage>
</organism>
<proteinExistence type="inferred from homology"/>
<dbReference type="InterPro" id="IPR036291">
    <property type="entry name" value="NAD(P)-bd_dom_sf"/>
</dbReference>
<dbReference type="Proteomes" id="UP000676885">
    <property type="component" value="Chromosome"/>
</dbReference>
<accession>A0A975M6X2</accession>
<evidence type="ECO:0000256" key="1">
    <source>
        <dbReference type="ARBA" id="ARBA00006484"/>
    </source>
</evidence>
<evidence type="ECO:0000313" key="4">
    <source>
        <dbReference type="Proteomes" id="UP000676885"/>
    </source>
</evidence>
<gene>
    <name evidence="3" type="ORF">KKR91_04470</name>
</gene>
<dbReference type="InterPro" id="IPR002347">
    <property type="entry name" value="SDR_fam"/>
</dbReference>
<dbReference type="NCBIfam" id="NF005559">
    <property type="entry name" value="PRK07231.1"/>
    <property type="match status" value="1"/>
</dbReference>
<dbReference type="Pfam" id="PF13561">
    <property type="entry name" value="adh_short_C2"/>
    <property type="match status" value="1"/>
</dbReference>
<dbReference type="GO" id="GO:0016491">
    <property type="term" value="F:oxidoreductase activity"/>
    <property type="evidence" value="ECO:0007669"/>
    <property type="project" value="UniProtKB-KW"/>
</dbReference>
<dbReference type="AlphaFoldDB" id="A0A975M6X2"/>
<name>A0A975M6X2_9MICC</name>
<dbReference type="InterPro" id="IPR020904">
    <property type="entry name" value="Sc_DH/Rdtase_CS"/>
</dbReference>
<protein>
    <submittedName>
        <fullName evidence="3">SDR family oxidoreductase</fullName>
    </submittedName>
</protein>
<dbReference type="RefSeq" id="WP_210230202.1">
    <property type="nucleotide sequence ID" value="NZ_CP076022.1"/>
</dbReference>
<keyword evidence="4" id="KW-1185">Reference proteome</keyword>
<dbReference type="PRINTS" id="PR00081">
    <property type="entry name" value="GDHRDH"/>
</dbReference>
<evidence type="ECO:0000313" key="3">
    <source>
        <dbReference type="EMBL" id="QWC10874.1"/>
    </source>
</evidence>